<evidence type="ECO:0000256" key="3">
    <source>
        <dbReference type="ARBA" id="ARBA00011738"/>
    </source>
</evidence>
<evidence type="ECO:0000256" key="1">
    <source>
        <dbReference type="ARBA" id="ARBA00001933"/>
    </source>
</evidence>
<dbReference type="CDD" id="cd01558">
    <property type="entry name" value="D-AAT_like"/>
    <property type="match status" value="1"/>
</dbReference>
<comment type="subunit">
    <text evidence="3">Homodimer.</text>
</comment>
<evidence type="ECO:0000256" key="13">
    <source>
        <dbReference type="RuleBase" id="RU004520"/>
    </source>
</evidence>
<evidence type="ECO:0000256" key="4">
    <source>
        <dbReference type="ARBA" id="ARBA00012874"/>
    </source>
</evidence>
<sequence>MKISYYNGEFINDDDMKVEYKDRAVYFGDGVYEVIRIYDGEFFTFDEHVDRLINSAREIDIDDLEREDVVSVLQGIKEKNNIENGALYIQVTRGIAVRNHNYPAGVEPVIMAYINEAVRPLTQQEAGVNVVTSLDYRWLKCHIKSLNLLANVLEKERAVKAGAKETILHREGTVTEGSSTNAFIVKDDVLITHPANNLILNGITRQEVLKLAKADNVEVKEEAFSVDDLYEADEAFFTSTTQEITPIVQVDNKLVKDGEVGTLTKRLQNLFDSQLNKLNPVKQS</sequence>
<dbReference type="Proteomes" id="UP001597519">
    <property type="component" value="Unassembled WGS sequence"/>
</dbReference>
<keyword evidence="15" id="KW-1185">Reference proteome</keyword>
<organism evidence="14 15">
    <name type="scientific">Corticicoccus populi</name>
    <dbReference type="NCBI Taxonomy" id="1812821"/>
    <lineage>
        <taxon>Bacteria</taxon>
        <taxon>Bacillati</taxon>
        <taxon>Bacillota</taxon>
        <taxon>Bacilli</taxon>
        <taxon>Bacillales</taxon>
        <taxon>Staphylococcaceae</taxon>
        <taxon>Corticicoccus</taxon>
    </lineage>
</organism>
<evidence type="ECO:0000256" key="5">
    <source>
        <dbReference type="ARBA" id="ARBA00021779"/>
    </source>
</evidence>
<dbReference type="InterPro" id="IPR018300">
    <property type="entry name" value="Aminotrans_IV_CS"/>
</dbReference>
<dbReference type="Gene3D" id="3.20.10.10">
    <property type="entry name" value="D-amino Acid Aminotransferase, subunit A, domain 2"/>
    <property type="match status" value="1"/>
</dbReference>
<keyword evidence="6 14" id="KW-0032">Aminotransferase</keyword>
<dbReference type="InterPro" id="IPR043132">
    <property type="entry name" value="BCAT-like_C"/>
</dbReference>
<dbReference type="InterPro" id="IPR005784">
    <property type="entry name" value="D_amino_transT"/>
</dbReference>
<comment type="caution">
    <text evidence="14">The sequence shown here is derived from an EMBL/GenBank/DDBJ whole genome shotgun (WGS) entry which is preliminary data.</text>
</comment>
<evidence type="ECO:0000256" key="9">
    <source>
        <dbReference type="ARBA" id="ARBA00025411"/>
    </source>
</evidence>
<dbReference type="InterPro" id="IPR001544">
    <property type="entry name" value="Aminotrans_IV"/>
</dbReference>
<keyword evidence="7 14" id="KW-0808">Transferase</keyword>
<dbReference type="InterPro" id="IPR050571">
    <property type="entry name" value="Class-IV_PLP-Dep_Aminotrnsfr"/>
</dbReference>
<accession>A0ABW5WUH4</accession>
<evidence type="ECO:0000313" key="15">
    <source>
        <dbReference type="Proteomes" id="UP001597519"/>
    </source>
</evidence>
<comment type="catalytic activity">
    <reaction evidence="10 13">
        <text>D-alanine + 2-oxoglutarate = D-glutamate + pyruvate</text>
        <dbReference type="Rhea" id="RHEA:15869"/>
        <dbReference type="ChEBI" id="CHEBI:15361"/>
        <dbReference type="ChEBI" id="CHEBI:16810"/>
        <dbReference type="ChEBI" id="CHEBI:29986"/>
        <dbReference type="ChEBI" id="CHEBI:57416"/>
        <dbReference type="EC" id="2.6.1.21"/>
    </reaction>
</comment>
<evidence type="ECO:0000313" key="14">
    <source>
        <dbReference type="EMBL" id="MFD2828971.1"/>
    </source>
</evidence>
<reference evidence="15" key="1">
    <citation type="journal article" date="2019" name="Int. J. Syst. Evol. Microbiol.">
        <title>The Global Catalogue of Microorganisms (GCM) 10K type strain sequencing project: providing services to taxonomists for standard genome sequencing and annotation.</title>
        <authorList>
            <consortium name="The Broad Institute Genomics Platform"/>
            <consortium name="The Broad Institute Genome Sequencing Center for Infectious Disease"/>
            <person name="Wu L."/>
            <person name="Ma J."/>
        </authorList>
    </citation>
    <scope>NUCLEOTIDE SEQUENCE [LARGE SCALE GENOMIC DNA]</scope>
    <source>
        <strain evidence="15">KCTC 33575</strain>
    </source>
</reference>
<dbReference type="PROSITE" id="PS00770">
    <property type="entry name" value="AA_TRANSFER_CLASS_4"/>
    <property type="match status" value="1"/>
</dbReference>
<dbReference type="SUPFAM" id="SSF56752">
    <property type="entry name" value="D-aminoacid aminotransferase-like PLP-dependent enzymes"/>
    <property type="match status" value="1"/>
</dbReference>
<dbReference type="Pfam" id="PF01063">
    <property type="entry name" value="Aminotran_4"/>
    <property type="match status" value="1"/>
</dbReference>
<comment type="similarity">
    <text evidence="2 11">Belongs to the class-IV pyridoxal-phosphate-dependent aminotransferase family.</text>
</comment>
<dbReference type="PANTHER" id="PTHR42743">
    <property type="entry name" value="AMINO-ACID AMINOTRANSFERASE"/>
    <property type="match status" value="1"/>
</dbReference>
<evidence type="ECO:0000256" key="11">
    <source>
        <dbReference type="RuleBase" id="RU004106"/>
    </source>
</evidence>
<gene>
    <name evidence="14" type="primary">dat</name>
    <name evidence="14" type="ORF">ACFSX4_00735</name>
</gene>
<name>A0ABW5WUH4_9STAP</name>
<evidence type="ECO:0000256" key="10">
    <source>
        <dbReference type="ARBA" id="ARBA00047911"/>
    </source>
</evidence>
<dbReference type="Gene3D" id="3.30.470.10">
    <property type="match status" value="1"/>
</dbReference>
<dbReference type="PANTHER" id="PTHR42743:SF10">
    <property type="entry name" value="D-ALANINE AMINOTRANSFERASE"/>
    <property type="match status" value="1"/>
</dbReference>
<protein>
    <recommendedName>
        <fullName evidence="5 13">D-alanine aminotransferase</fullName>
        <ecNumber evidence="4 13">2.6.1.21</ecNumber>
    </recommendedName>
</protein>
<dbReference type="RefSeq" id="WP_377770551.1">
    <property type="nucleotide sequence ID" value="NZ_JBHUOQ010000001.1"/>
</dbReference>
<dbReference type="EMBL" id="JBHUOQ010000001">
    <property type="protein sequence ID" value="MFD2828971.1"/>
    <property type="molecule type" value="Genomic_DNA"/>
</dbReference>
<comment type="function">
    <text evidence="9">Acts on the D-isomers of alanine, leucine, aspartate, glutamate, aminobutyrate, norvaline and asparagine. The enzyme transfers an amino group from a substrate D-amino acid to the pyridoxal phosphate cofactor to form pyridoxamine and an alpha-keto acid in the first half-reaction. The second half-reaction is the reverse of the first, transferring the amino group from the pyridoxamine to a second alpha-keto acid to form the product D-amino acid via a ping-pong mechanism. This is an important process in the formation of D-alanine and D-glutamate, which are essential bacterial cell wall components.</text>
</comment>
<evidence type="ECO:0000256" key="12">
    <source>
        <dbReference type="RuleBase" id="RU004516"/>
    </source>
</evidence>
<keyword evidence="8 12" id="KW-0663">Pyridoxal phosphate</keyword>
<dbReference type="NCBIfam" id="TIGR01121">
    <property type="entry name" value="D_amino_aminoT"/>
    <property type="match status" value="1"/>
</dbReference>
<proteinExistence type="inferred from homology"/>
<dbReference type="EC" id="2.6.1.21" evidence="4 13"/>
<evidence type="ECO:0000256" key="6">
    <source>
        <dbReference type="ARBA" id="ARBA00022576"/>
    </source>
</evidence>
<evidence type="ECO:0000256" key="8">
    <source>
        <dbReference type="ARBA" id="ARBA00022898"/>
    </source>
</evidence>
<dbReference type="GO" id="GO:0047810">
    <property type="term" value="F:D-alanine-2-oxoglutarate aminotransferase activity"/>
    <property type="evidence" value="ECO:0007669"/>
    <property type="project" value="UniProtKB-EC"/>
</dbReference>
<comment type="cofactor">
    <cofactor evidence="1 12">
        <name>pyridoxal 5'-phosphate</name>
        <dbReference type="ChEBI" id="CHEBI:597326"/>
    </cofactor>
</comment>
<dbReference type="InterPro" id="IPR036038">
    <property type="entry name" value="Aminotransferase-like"/>
</dbReference>
<evidence type="ECO:0000256" key="7">
    <source>
        <dbReference type="ARBA" id="ARBA00022679"/>
    </source>
</evidence>
<dbReference type="InterPro" id="IPR043131">
    <property type="entry name" value="BCAT-like_N"/>
</dbReference>
<evidence type="ECO:0000256" key="2">
    <source>
        <dbReference type="ARBA" id="ARBA00009320"/>
    </source>
</evidence>